<protein>
    <recommendedName>
        <fullName evidence="10">MFS general substrate transporter</fullName>
    </recommendedName>
</protein>
<evidence type="ECO:0000313" key="7">
    <source>
        <dbReference type="EMBL" id="CAK5262573.1"/>
    </source>
</evidence>
<feature type="transmembrane region" description="Helical" evidence="6">
    <location>
        <begin position="199"/>
        <end position="218"/>
    </location>
</feature>
<keyword evidence="4 6" id="KW-0472">Membrane</keyword>
<dbReference type="PANTHER" id="PTHR23294:SF59">
    <property type="entry name" value="UNC93-LIKE PROTEIN C922.05C"/>
    <property type="match status" value="1"/>
</dbReference>
<gene>
    <name evidence="7" type="ORF">MYCIT1_LOCUS1408</name>
    <name evidence="8" type="ORF">MYCIT1_LOCUS24188</name>
</gene>
<name>A0AAD2GRH1_9AGAR</name>
<dbReference type="Proteomes" id="UP001295794">
    <property type="component" value="Unassembled WGS sequence"/>
</dbReference>
<feature type="transmembrane region" description="Helical" evidence="6">
    <location>
        <begin position="293"/>
        <end position="310"/>
    </location>
</feature>
<dbReference type="InterPro" id="IPR051617">
    <property type="entry name" value="UNC-93-like_regulator"/>
</dbReference>
<keyword evidence="2 6" id="KW-0812">Transmembrane</keyword>
<feature type="transmembrane region" description="Helical" evidence="6">
    <location>
        <begin position="74"/>
        <end position="94"/>
    </location>
</feature>
<proteinExistence type="predicted"/>
<accession>A0AAD2GRH1</accession>
<dbReference type="SUPFAM" id="SSF103473">
    <property type="entry name" value="MFS general substrate transporter"/>
    <property type="match status" value="1"/>
</dbReference>
<feature type="compositionally biased region" description="Basic and acidic residues" evidence="5">
    <location>
        <begin position="1"/>
        <end position="12"/>
    </location>
</feature>
<feature type="transmembrane region" description="Helical" evidence="6">
    <location>
        <begin position="42"/>
        <end position="62"/>
    </location>
</feature>
<dbReference type="InterPro" id="IPR036259">
    <property type="entry name" value="MFS_trans_sf"/>
</dbReference>
<dbReference type="Gene3D" id="1.20.1250.20">
    <property type="entry name" value="MFS general substrate transporter like domains"/>
    <property type="match status" value="1"/>
</dbReference>
<dbReference type="AlphaFoldDB" id="A0AAD2GRH1"/>
<keyword evidence="9" id="KW-1185">Reference proteome</keyword>
<evidence type="ECO:0000256" key="2">
    <source>
        <dbReference type="ARBA" id="ARBA00022692"/>
    </source>
</evidence>
<feature type="transmembrane region" description="Helical" evidence="6">
    <location>
        <begin position="106"/>
        <end position="123"/>
    </location>
</feature>
<evidence type="ECO:0000256" key="3">
    <source>
        <dbReference type="ARBA" id="ARBA00022989"/>
    </source>
</evidence>
<feature type="transmembrane region" description="Helical" evidence="6">
    <location>
        <begin position="430"/>
        <end position="449"/>
    </location>
</feature>
<sequence length="478" mass="52302">MADAIPDEKYTPSEDTGSGTQVELFERPQGFRGIYTHPTTQVAMVGFVCFMCPGLFNALGAIGGGGQVDQTTAANANVALNSTFSVMAFFAGSIHNKIGALRTLQIGTLGYSLYIASFLALNIHPGAKAFVIAAGAILGVCAGLLWTAQGTLMLAYPTEANKGHYIAIFWSIFNLGGVVGGAVAFGTNFHKTAGNVNNSTYIAFLVLTIIGCCIPFIMTSPKDVIRSDGTKLKIPQHPPWKVEIMRLYVALRTDPMILLLFPMFLASNWFYTWQFNDFNGALFSTRTRPLNSMLYWASQIVGSLAMVVIFDRHSLSRKTRAYIAWGLLLVMVFVVHGWGYTYQKQYTRASLKGATPIDLKDKEYVGRVFFYIFCGLLDAMWQTTVYWLMGAMSNDTSKLAYFTGFYKSVQSAGAAGVWRADAIGTPYMNIFASTWALCVAGLVFALPMIHLRVTETTSLESDIVVAEVGEKEFSKGVV</sequence>
<feature type="transmembrane region" description="Helical" evidence="6">
    <location>
        <begin position="167"/>
        <end position="187"/>
    </location>
</feature>
<evidence type="ECO:0000313" key="9">
    <source>
        <dbReference type="Proteomes" id="UP001295794"/>
    </source>
</evidence>
<feature type="region of interest" description="Disordered" evidence="5">
    <location>
        <begin position="1"/>
        <end position="21"/>
    </location>
</feature>
<dbReference type="GO" id="GO:0016020">
    <property type="term" value="C:membrane"/>
    <property type="evidence" value="ECO:0007669"/>
    <property type="project" value="UniProtKB-SubCell"/>
</dbReference>
<comment type="caution">
    <text evidence="7">The sequence shown here is derived from an EMBL/GenBank/DDBJ whole genome shotgun (WGS) entry which is preliminary data.</text>
</comment>
<dbReference type="PANTHER" id="PTHR23294">
    <property type="entry name" value="ET TRANSLATION PRODUCT-RELATED"/>
    <property type="match status" value="1"/>
</dbReference>
<feature type="transmembrane region" description="Helical" evidence="6">
    <location>
        <begin position="368"/>
        <end position="387"/>
    </location>
</feature>
<feature type="transmembrane region" description="Helical" evidence="6">
    <location>
        <begin position="322"/>
        <end position="341"/>
    </location>
</feature>
<dbReference type="InterPro" id="IPR010291">
    <property type="entry name" value="Ion_channel_UNC-93"/>
</dbReference>
<keyword evidence="3 6" id="KW-1133">Transmembrane helix</keyword>
<evidence type="ECO:0000256" key="6">
    <source>
        <dbReference type="SAM" id="Phobius"/>
    </source>
</evidence>
<feature type="transmembrane region" description="Helical" evidence="6">
    <location>
        <begin position="129"/>
        <end position="155"/>
    </location>
</feature>
<feature type="transmembrane region" description="Helical" evidence="6">
    <location>
        <begin position="255"/>
        <end position="273"/>
    </location>
</feature>
<evidence type="ECO:0000256" key="4">
    <source>
        <dbReference type="ARBA" id="ARBA00023136"/>
    </source>
</evidence>
<evidence type="ECO:0008006" key="10">
    <source>
        <dbReference type="Google" id="ProtNLM"/>
    </source>
</evidence>
<evidence type="ECO:0000256" key="5">
    <source>
        <dbReference type="SAM" id="MobiDB-lite"/>
    </source>
</evidence>
<evidence type="ECO:0000256" key="1">
    <source>
        <dbReference type="ARBA" id="ARBA00004141"/>
    </source>
</evidence>
<dbReference type="EMBL" id="CAVNYO010000405">
    <property type="protein sequence ID" value="CAK5276062.1"/>
    <property type="molecule type" value="Genomic_DNA"/>
</dbReference>
<evidence type="ECO:0000313" key="8">
    <source>
        <dbReference type="EMBL" id="CAK5276062.1"/>
    </source>
</evidence>
<dbReference type="EMBL" id="CAVNYO010000021">
    <property type="protein sequence ID" value="CAK5262573.1"/>
    <property type="molecule type" value="Genomic_DNA"/>
</dbReference>
<organism evidence="7 9">
    <name type="scientific">Mycena citricolor</name>
    <dbReference type="NCBI Taxonomy" id="2018698"/>
    <lineage>
        <taxon>Eukaryota</taxon>
        <taxon>Fungi</taxon>
        <taxon>Dikarya</taxon>
        <taxon>Basidiomycota</taxon>
        <taxon>Agaricomycotina</taxon>
        <taxon>Agaricomycetes</taxon>
        <taxon>Agaricomycetidae</taxon>
        <taxon>Agaricales</taxon>
        <taxon>Marasmiineae</taxon>
        <taxon>Mycenaceae</taxon>
        <taxon>Mycena</taxon>
    </lineage>
</organism>
<dbReference type="Pfam" id="PF05978">
    <property type="entry name" value="UNC-93"/>
    <property type="match status" value="1"/>
</dbReference>
<reference evidence="7" key="1">
    <citation type="submission" date="2023-11" db="EMBL/GenBank/DDBJ databases">
        <authorList>
            <person name="De Vega J J."/>
            <person name="De Vega J J."/>
        </authorList>
    </citation>
    <scope>NUCLEOTIDE SEQUENCE</scope>
</reference>
<comment type="subcellular location">
    <subcellularLocation>
        <location evidence="1">Membrane</location>
        <topology evidence="1">Multi-pass membrane protein</topology>
    </subcellularLocation>
</comment>